<dbReference type="PATRIC" id="fig|1121353.3.peg.1134"/>
<evidence type="ECO:0000256" key="1">
    <source>
        <dbReference type="SAM" id="SignalP"/>
    </source>
</evidence>
<proteinExistence type="predicted"/>
<gene>
    <name evidence="2" type="ORF">H924_05545</name>
</gene>
<sequence length="235" mass="25143">MRIHAIASSFLACTILGSSLLATPLASAAEVEVNKNTCVITFSEAELAGLDFYFHQEDSTSERLIAEFPEQEANITTAITALGGSMIRNNDFSLTGISESDAAAYERVINAMEAKGITFREASYVIFAAVWDEYFTNWLATDAQALAGSRNIPQQKAEKQVADLQSFYAGAEITAALTSETARTLVEPRVSSITKILQTIATPYIACVNREAGSIFISPEVPSTRAASGSSFGSS</sequence>
<organism evidence="2 3">
    <name type="scientific">Corynebacterium callunae DSM 20147</name>
    <dbReference type="NCBI Taxonomy" id="1121353"/>
    <lineage>
        <taxon>Bacteria</taxon>
        <taxon>Bacillati</taxon>
        <taxon>Actinomycetota</taxon>
        <taxon>Actinomycetes</taxon>
        <taxon>Mycobacteriales</taxon>
        <taxon>Corynebacteriaceae</taxon>
        <taxon>Corynebacterium</taxon>
    </lineage>
</organism>
<protein>
    <recommendedName>
        <fullName evidence="4">Secreted protein</fullName>
    </recommendedName>
</protein>
<dbReference type="RefSeq" id="WP_015650986.1">
    <property type="nucleotide sequence ID" value="NC_020506.1"/>
</dbReference>
<dbReference type="Proteomes" id="UP000011760">
    <property type="component" value="Chromosome"/>
</dbReference>
<dbReference type="OrthoDB" id="10000398at2"/>
<evidence type="ECO:0000313" key="2">
    <source>
        <dbReference type="EMBL" id="AGG66553.1"/>
    </source>
</evidence>
<dbReference type="AlphaFoldDB" id="M1UYH5"/>
<feature type="chain" id="PRO_5004018118" description="Secreted protein" evidence="1">
    <location>
        <begin position="29"/>
        <end position="235"/>
    </location>
</feature>
<keyword evidence="1" id="KW-0732">Signal</keyword>
<accession>M1UYH5</accession>
<dbReference type="EMBL" id="CP004354">
    <property type="protein sequence ID" value="AGG66553.1"/>
    <property type="molecule type" value="Genomic_DNA"/>
</dbReference>
<dbReference type="HOGENOM" id="CLU_1178630_0_0_11"/>
<evidence type="ECO:0000313" key="3">
    <source>
        <dbReference type="Proteomes" id="UP000011760"/>
    </source>
</evidence>
<dbReference type="KEGG" id="ccn:H924_05545"/>
<keyword evidence="3" id="KW-1185">Reference proteome</keyword>
<name>M1UYH5_9CORY</name>
<feature type="signal peptide" evidence="1">
    <location>
        <begin position="1"/>
        <end position="28"/>
    </location>
</feature>
<reference evidence="2 3" key="1">
    <citation type="submission" date="2013-02" db="EMBL/GenBank/DDBJ databases">
        <title>The complete genome sequence of Corynebacterium callunae DSM 20147.</title>
        <authorList>
            <person name="Ruckert C."/>
            <person name="Albersmeier A."/>
            <person name="Kalinowski J."/>
        </authorList>
    </citation>
    <scope>NUCLEOTIDE SEQUENCE [LARGE SCALE GENOMIC DNA]</scope>
    <source>
        <strain evidence="2 3">DSM 20147</strain>
    </source>
</reference>
<evidence type="ECO:0008006" key="4">
    <source>
        <dbReference type="Google" id="ProtNLM"/>
    </source>
</evidence>